<reference evidence="1 2" key="1">
    <citation type="submission" date="2019-12" db="EMBL/GenBank/DDBJ databases">
        <title>Sequence classification of anaerobic respiratory reductive dehalogenases: First we see many, then we see few.</title>
        <authorList>
            <person name="Molenda O."/>
            <person name="Puentes Jacome L.A."/>
            <person name="Cao X."/>
            <person name="Nesbo C.L."/>
            <person name="Tang S."/>
            <person name="Morson N."/>
            <person name="Patron J."/>
            <person name="Lomheim L."/>
            <person name="Wishart D.S."/>
            <person name="Edwards E.A."/>
        </authorList>
    </citation>
    <scope>NUCLEOTIDE SEQUENCE [LARGE SCALE GENOMIC DNA]</scope>
    <source>
        <strain evidence="1 2">12DCA</strain>
    </source>
</reference>
<gene>
    <name evidence="1" type="ORF">GQ588_09670</name>
</gene>
<evidence type="ECO:0008006" key="3">
    <source>
        <dbReference type="Google" id="ProtNLM"/>
    </source>
</evidence>
<organism evidence="1 2">
    <name type="scientific">Dehalobacter restrictus</name>
    <dbReference type="NCBI Taxonomy" id="55583"/>
    <lineage>
        <taxon>Bacteria</taxon>
        <taxon>Bacillati</taxon>
        <taxon>Bacillota</taxon>
        <taxon>Clostridia</taxon>
        <taxon>Eubacteriales</taxon>
        <taxon>Desulfitobacteriaceae</taxon>
        <taxon>Dehalobacter</taxon>
    </lineage>
</organism>
<protein>
    <recommendedName>
        <fullName evidence="3">DUF2007 domain-containing protein</fullName>
    </recommendedName>
</protein>
<name>A0A857DK57_9FIRM</name>
<accession>A0A857DK57</accession>
<dbReference type="AlphaFoldDB" id="A0A857DK57"/>
<evidence type="ECO:0000313" key="1">
    <source>
        <dbReference type="EMBL" id="QHA00882.1"/>
    </source>
</evidence>
<dbReference type="RefSeq" id="WP_019226323.1">
    <property type="nucleotide sequence ID" value="NZ_CP046996.1"/>
</dbReference>
<dbReference type="EMBL" id="CP046996">
    <property type="protein sequence ID" value="QHA00882.1"/>
    <property type="molecule type" value="Genomic_DNA"/>
</dbReference>
<proteinExistence type="predicted"/>
<sequence>MKEPAEQDRNAELEEWILITEAANEIEADIIESILDSEEIPCYKRYNEAGDYLRIYMGMTNFGVEIYIPGNLKEKAEGLLNSMNTQDDQE</sequence>
<dbReference type="Proteomes" id="UP000430508">
    <property type="component" value="Chromosome"/>
</dbReference>
<evidence type="ECO:0000313" key="2">
    <source>
        <dbReference type="Proteomes" id="UP000430508"/>
    </source>
</evidence>